<accession>A0A4R3HR18</accession>
<protein>
    <submittedName>
        <fullName evidence="1">Uncharacterized protein</fullName>
    </submittedName>
</protein>
<dbReference type="RefSeq" id="WP_132704299.1">
    <property type="nucleotide sequence ID" value="NZ_SLZR01000039.1"/>
</dbReference>
<proteinExistence type="predicted"/>
<dbReference type="AlphaFoldDB" id="A0A4R3HR18"/>
<gene>
    <name evidence="1" type="ORF">BCF53_1396</name>
</gene>
<dbReference type="EMBL" id="SLZR01000039">
    <property type="protein sequence ID" value="TCS34793.1"/>
    <property type="molecule type" value="Genomic_DNA"/>
</dbReference>
<evidence type="ECO:0000313" key="1">
    <source>
        <dbReference type="EMBL" id="TCS34793.1"/>
    </source>
</evidence>
<organism evidence="1 2">
    <name type="scientific">Reinekea marinisedimentorum</name>
    <dbReference type="NCBI Taxonomy" id="230495"/>
    <lineage>
        <taxon>Bacteria</taxon>
        <taxon>Pseudomonadati</taxon>
        <taxon>Pseudomonadota</taxon>
        <taxon>Gammaproteobacteria</taxon>
        <taxon>Oceanospirillales</taxon>
        <taxon>Saccharospirillaceae</taxon>
        <taxon>Reinekea</taxon>
    </lineage>
</organism>
<dbReference type="OrthoDB" id="7064298at2"/>
<sequence>MNYRLWVYMVTLLASVNTFSESLYPSPSSWQFPDIVESAIEISPKNIEGKPFNAFGLAYSVDDLEILDLARIELSELQKYADVVTHAYPDAVFVQSQLAVNCSELSITQVNETSIAGIAYIYFNAVVEEHRALAGQCINALLDQLQIQH</sequence>
<keyword evidence="2" id="KW-1185">Reference proteome</keyword>
<reference evidence="1 2" key="1">
    <citation type="submission" date="2019-03" db="EMBL/GenBank/DDBJ databases">
        <title>Genomic Encyclopedia of Archaeal and Bacterial Type Strains, Phase II (KMG-II): from individual species to whole genera.</title>
        <authorList>
            <person name="Goeker M."/>
        </authorList>
    </citation>
    <scope>NUCLEOTIDE SEQUENCE [LARGE SCALE GENOMIC DNA]</scope>
    <source>
        <strain evidence="1 2">DSM 15388</strain>
    </source>
</reference>
<dbReference type="Proteomes" id="UP000295793">
    <property type="component" value="Unassembled WGS sequence"/>
</dbReference>
<comment type="caution">
    <text evidence="1">The sequence shown here is derived from an EMBL/GenBank/DDBJ whole genome shotgun (WGS) entry which is preliminary data.</text>
</comment>
<evidence type="ECO:0000313" key="2">
    <source>
        <dbReference type="Proteomes" id="UP000295793"/>
    </source>
</evidence>
<name>A0A4R3HR18_9GAMM</name>